<keyword evidence="3" id="KW-1185">Reference proteome</keyword>
<reference evidence="2 3" key="2">
    <citation type="journal article" date="2019" name="G3 (Bethesda)">
        <title>Hybrid Assembly of the Genome of the Entomopathogenic Nematode Steinernema carpocapsae Identifies the X-Chromosome.</title>
        <authorList>
            <person name="Serra L."/>
            <person name="Macchietto M."/>
            <person name="Macias-Munoz A."/>
            <person name="McGill C.J."/>
            <person name="Rodriguez I.M."/>
            <person name="Rodriguez B."/>
            <person name="Murad R."/>
            <person name="Mortazavi A."/>
        </authorList>
    </citation>
    <scope>NUCLEOTIDE SEQUENCE [LARGE SCALE GENOMIC DNA]</scope>
    <source>
        <strain evidence="2 3">ALL</strain>
    </source>
</reference>
<dbReference type="EMBL" id="AZBU02000010">
    <property type="protein sequence ID" value="TKR63156.1"/>
    <property type="molecule type" value="Genomic_DNA"/>
</dbReference>
<feature type="region of interest" description="Disordered" evidence="1">
    <location>
        <begin position="46"/>
        <end position="77"/>
    </location>
</feature>
<dbReference type="Proteomes" id="UP000298663">
    <property type="component" value="Unassembled WGS sequence"/>
</dbReference>
<reference evidence="2 3" key="1">
    <citation type="journal article" date="2015" name="Genome Biol.">
        <title>Comparative genomics of Steinernema reveals deeply conserved gene regulatory networks.</title>
        <authorList>
            <person name="Dillman A.R."/>
            <person name="Macchietto M."/>
            <person name="Porter C.F."/>
            <person name="Rogers A."/>
            <person name="Williams B."/>
            <person name="Antoshechkin I."/>
            <person name="Lee M.M."/>
            <person name="Goodwin Z."/>
            <person name="Lu X."/>
            <person name="Lewis E.E."/>
            <person name="Goodrich-Blair H."/>
            <person name="Stock S.P."/>
            <person name="Adams B.J."/>
            <person name="Sternberg P.W."/>
            <person name="Mortazavi A."/>
        </authorList>
    </citation>
    <scope>NUCLEOTIDE SEQUENCE [LARGE SCALE GENOMIC DNA]</scope>
    <source>
        <strain evidence="2 3">ALL</strain>
    </source>
</reference>
<accession>A0A4U5M332</accession>
<gene>
    <name evidence="2" type="ORF">L596_027022</name>
</gene>
<comment type="caution">
    <text evidence="2">The sequence shown here is derived from an EMBL/GenBank/DDBJ whole genome shotgun (WGS) entry which is preliminary data.</text>
</comment>
<name>A0A4U5M332_STECR</name>
<organism evidence="2 3">
    <name type="scientific">Steinernema carpocapsae</name>
    <name type="common">Entomopathogenic nematode</name>
    <dbReference type="NCBI Taxonomy" id="34508"/>
    <lineage>
        <taxon>Eukaryota</taxon>
        <taxon>Metazoa</taxon>
        <taxon>Ecdysozoa</taxon>
        <taxon>Nematoda</taxon>
        <taxon>Chromadorea</taxon>
        <taxon>Rhabditida</taxon>
        <taxon>Tylenchina</taxon>
        <taxon>Panagrolaimomorpha</taxon>
        <taxon>Strongyloidoidea</taxon>
        <taxon>Steinernematidae</taxon>
        <taxon>Steinernema</taxon>
    </lineage>
</organism>
<sequence>MYQFFRNPVFNSVALSQVDDHSFVPLERYQLPGKESSFEGAGRIIRRSRKNQSPSPAWQAGLLPSEASDPVCSENPDRAVRQGSQSARHMLCVFVAVGSDLLFDFVTACLLATFVAQDNNRRNSVNAKASESTFCKDDIIVQAHFELFKLSVSR</sequence>
<evidence type="ECO:0000256" key="1">
    <source>
        <dbReference type="SAM" id="MobiDB-lite"/>
    </source>
</evidence>
<evidence type="ECO:0000313" key="2">
    <source>
        <dbReference type="EMBL" id="TKR63156.1"/>
    </source>
</evidence>
<dbReference type="AlphaFoldDB" id="A0A4U5M332"/>
<evidence type="ECO:0000313" key="3">
    <source>
        <dbReference type="Proteomes" id="UP000298663"/>
    </source>
</evidence>
<protein>
    <submittedName>
        <fullName evidence="2">Uncharacterized protein</fullName>
    </submittedName>
</protein>
<proteinExistence type="predicted"/>